<dbReference type="InterPro" id="IPR025048">
    <property type="entry name" value="DUF3987"/>
</dbReference>
<sequence length="815" mass="90913">MTPLIKQLSRGLPSLYQTFDDNADRKNPALARQLWGMFDDVKDELHRLNEQGAGVYVTVNQTDGKGRKKENIVGVNALFLDFDTPDADRVARLQLLPLPPSIINESSKDKHHAYWVLSDEMSLTHFSDCQKRLIEYFTKQGYAPDKSIHDLSRVMRVDGFIHHKVKNGIETEPFISRVVSQGRSYRCDELMAWLASFDDDLTTPSYQLINTPSTHTHASDFVRAAAQGRWGYVLARLGYDVGTGKHCPCPVCGGHDRFRFDNHNITEGDGGWICSQGNGDTTGGDGLSFLIDHAGMSAKDAIRAVCDALNVSLPSVPMANVDFAKLGKQAGNKKASPALTNDAVVDYTQLETVELQDNYTSQATPKQLFSLPIDPQIDAELERVIRSYSILSSDEMVMVVKNILICAIGGRKVKSESNNPTNSFFMVLGETGSGKNILTTAVEGILSQCRLSHLKTGSGNTSSSGFISSLVSTPAQVQIIDEFGQVLSAARSHGQSHQKEAFIKIMETYSSYDSSIRSKNYSQFGAKKAEAAVEVLCPSLTLVTMATPMQVARALTSEDVENGFVNRFIIVNMPEHGDDDLDTFCITDQTEPLPLSQQCIDYLRAARYGANRGNLVQFIDEPYNERPNWRVLSWDPVAKEMVNQYYRTLERERRCRKDGLFTGVTKRRHEQVMRLATAYANFNSVSTGEQLITPECVAYATLFVEFFGANALAYLRANLADNDFAKMRNLVLDKVNSIKEHDKHRGITVREIARVSTLFQSMPKYMRAQVVNTLIDEQLILFVKMSSASGRGPKREALIDPKYFDPQKMVLVEFK</sequence>
<proteinExistence type="predicted"/>
<dbReference type="AlphaFoldDB" id="A0A1N7G4X6"/>
<dbReference type="EMBL" id="FTNU01000023">
    <property type="protein sequence ID" value="SIS07615.1"/>
    <property type="molecule type" value="Genomic_DNA"/>
</dbReference>
<dbReference type="RefSeq" id="WP_076556129.1">
    <property type="nucleotide sequence ID" value="NZ_FTNU01000023.1"/>
</dbReference>
<evidence type="ECO:0000313" key="3">
    <source>
        <dbReference type="Proteomes" id="UP000187495"/>
    </source>
</evidence>
<dbReference type="STRING" id="34061.B0189_09620"/>
<dbReference type="SMART" id="SM00778">
    <property type="entry name" value="Prim_Zn_Ribbon"/>
    <property type="match status" value="1"/>
</dbReference>
<dbReference type="Pfam" id="PF13148">
    <property type="entry name" value="DUF3987"/>
    <property type="match status" value="1"/>
</dbReference>
<gene>
    <name evidence="2" type="ORF">SAMN02745664_12336</name>
</gene>
<dbReference type="GO" id="GO:0008270">
    <property type="term" value="F:zinc ion binding"/>
    <property type="evidence" value="ECO:0007669"/>
    <property type="project" value="InterPro"/>
</dbReference>
<dbReference type="Proteomes" id="UP000187495">
    <property type="component" value="Unassembled WGS sequence"/>
</dbReference>
<dbReference type="SUPFAM" id="SSF57783">
    <property type="entry name" value="Zinc beta-ribbon"/>
    <property type="match status" value="1"/>
</dbReference>
<dbReference type="Gene3D" id="3.30.70.1790">
    <property type="entry name" value="RepB DNA-primase, N-terminal domain"/>
    <property type="match status" value="1"/>
</dbReference>
<dbReference type="Pfam" id="PF08273">
    <property type="entry name" value="Zn_Ribbon_Prim"/>
    <property type="match status" value="1"/>
</dbReference>
<keyword evidence="3" id="KW-1185">Reference proteome</keyword>
<reference evidence="3" key="1">
    <citation type="submission" date="2017-01" db="EMBL/GenBank/DDBJ databases">
        <authorList>
            <person name="Varghese N."/>
            <person name="Submissions S."/>
        </authorList>
    </citation>
    <scope>NUCLEOTIDE SEQUENCE [LARGE SCALE GENOMIC DNA]</scope>
    <source>
        <strain evidence="3">DSM 21768</strain>
    </source>
</reference>
<protein>
    <recommendedName>
        <fullName evidence="1">DNA primase/helicase Gp4 N-terminal Bacteriophage T7-like domain-containing protein</fullName>
    </recommendedName>
</protein>
<evidence type="ECO:0000313" key="2">
    <source>
        <dbReference type="EMBL" id="SIS07615.1"/>
    </source>
</evidence>
<name>A0A1N7G4X6_9GAMM</name>
<feature type="domain" description="DNA primase/helicase Gp4 N-terminal Bacteriophage T7-like" evidence="1">
    <location>
        <begin position="244"/>
        <end position="287"/>
    </location>
</feature>
<accession>A0A1N7G4X6</accession>
<dbReference type="InterPro" id="IPR013237">
    <property type="entry name" value="Phage_T7_Gp4_N"/>
</dbReference>
<dbReference type="PROSITE" id="PS00675">
    <property type="entry name" value="SIGMA54_INTERACT_1"/>
    <property type="match status" value="1"/>
</dbReference>
<organism evidence="2 3">
    <name type="scientific">Moraxella cuniculi DSM 21768</name>
    <dbReference type="NCBI Taxonomy" id="1122245"/>
    <lineage>
        <taxon>Bacteria</taxon>
        <taxon>Pseudomonadati</taxon>
        <taxon>Pseudomonadota</taxon>
        <taxon>Gammaproteobacteria</taxon>
        <taxon>Moraxellales</taxon>
        <taxon>Moraxellaceae</taxon>
        <taxon>Moraxella</taxon>
    </lineage>
</organism>
<evidence type="ECO:0000259" key="1">
    <source>
        <dbReference type="SMART" id="SM00778"/>
    </source>
</evidence>
<dbReference type="GO" id="GO:0004386">
    <property type="term" value="F:helicase activity"/>
    <property type="evidence" value="ECO:0007669"/>
    <property type="project" value="InterPro"/>
</dbReference>
<dbReference type="InterPro" id="IPR025662">
    <property type="entry name" value="Sigma_54_int_dom_ATP-bd_1"/>
</dbReference>